<evidence type="ECO:0000313" key="2">
    <source>
        <dbReference type="EMBL" id="MBG3877766.1"/>
    </source>
</evidence>
<evidence type="ECO:0000313" key="3">
    <source>
        <dbReference type="Proteomes" id="UP001194469"/>
    </source>
</evidence>
<gene>
    <name evidence="2" type="ORF">FVW20_12275</name>
</gene>
<organism evidence="2 3">
    <name type="scientific">Nitratidesulfovibrio oxamicus</name>
    <dbReference type="NCBI Taxonomy" id="32016"/>
    <lineage>
        <taxon>Bacteria</taxon>
        <taxon>Pseudomonadati</taxon>
        <taxon>Thermodesulfobacteriota</taxon>
        <taxon>Desulfovibrionia</taxon>
        <taxon>Desulfovibrionales</taxon>
        <taxon>Desulfovibrionaceae</taxon>
        <taxon>Nitratidesulfovibrio</taxon>
    </lineage>
</organism>
<sequence>AARPEQTAPSPRRAPLPYRAHPCGTPPPHLAPRQIRAACIMRDNHSAPAMFTAPCRQTPLPGHSRR</sequence>
<keyword evidence="3" id="KW-1185">Reference proteome</keyword>
<feature type="non-terminal residue" evidence="2">
    <location>
        <position position="1"/>
    </location>
</feature>
<protein>
    <submittedName>
        <fullName evidence="2">Uncharacterized protein</fullName>
    </submittedName>
</protein>
<proteinExistence type="predicted"/>
<name>A0ABS0J5S6_9BACT</name>
<reference evidence="2 3" key="1">
    <citation type="submission" date="2019-08" db="EMBL/GenBank/DDBJ databases">
        <authorList>
            <person name="Luo N."/>
        </authorList>
    </citation>
    <scope>NUCLEOTIDE SEQUENCE [LARGE SCALE GENOMIC DNA]</scope>
    <source>
        <strain evidence="2 3">NCIMB 9442</strain>
    </source>
</reference>
<comment type="caution">
    <text evidence="2">The sequence shown here is derived from an EMBL/GenBank/DDBJ whole genome shotgun (WGS) entry which is preliminary data.</text>
</comment>
<evidence type="ECO:0000256" key="1">
    <source>
        <dbReference type="SAM" id="MobiDB-lite"/>
    </source>
</evidence>
<dbReference type="EMBL" id="VRYY01000367">
    <property type="protein sequence ID" value="MBG3877766.1"/>
    <property type="molecule type" value="Genomic_DNA"/>
</dbReference>
<accession>A0ABS0J5S6</accession>
<dbReference type="Proteomes" id="UP001194469">
    <property type="component" value="Unassembled WGS sequence"/>
</dbReference>
<feature type="region of interest" description="Disordered" evidence="1">
    <location>
        <begin position="1"/>
        <end position="29"/>
    </location>
</feature>